<gene>
    <name evidence="1" type="ORF">O181_010518</name>
</gene>
<accession>A0A9Q3BTH4</accession>
<protein>
    <submittedName>
        <fullName evidence="1">Uncharacterized protein</fullName>
    </submittedName>
</protein>
<reference evidence="1" key="1">
    <citation type="submission" date="2021-03" db="EMBL/GenBank/DDBJ databases">
        <title>Draft genome sequence of rust myrtle Austropuccinia psidii MF-1, a brazilian biotype.</title>
        <authorList>
            <person name="Quecine M.C."/>
            <person name="Pachon D.M.R."/>
            <person name="Bonatelli M.L."/>
            <person name="Correr F.H."/>
            <person name="Franceschini L.M."/>
            <person name="Leite T.F."/>
            <person name="Margarido G.R.A."/>
            <person name="Almeida C.A."/>
            <person name="Ferrarezi J.A."/>
            <person name="Labate C.A."/>
        </authorList>
    </citation>
    <scope>NUCLEOTIDE SEQUENCE</scope>
    <source>
        <strain evidence="1">MF-1</strain>
    </source>
</reference>
<proteinExistence type="predicted"/>
<sequence length="141" mass="16440">MIQTLENIIITLCCYGLELKDSDGFTHDWCTLIPALELEYITSIHSTTGKTTAMFKKGWNPRLPFHTLKKSLVDIYPTESSLKIMLDKERHHTNGCMQDFFKYTKQRGYKIHEPPYFKVGELVLVSNLKFNYIKGPKKLKH</sequence>
<keyword evidence="2" id="KW-1185">Reference proteome</keyword>
<evidence type="ECO:0000313" key="1">
    <source>
        <dbReference type="EMBL" id="MBW0470803.1"/>
    </source>
</evidence>
<dbReference type="Proteomes" id="UP000765509">
    <property type="component" value="Unassembled WGS sequence"/>
</dbReference>
<evidence type="ECO:0000313" key="2">
    <source>
        <dbReference type="Proteomes" id="UP000765509"/>
    </source>
</evidence>
<name>A0A9Q3BTH4_9BASI</name>
<comment type="caution">
    <text evidence="1">The sequence shown here is derived from an EMBL/GenBank/DDBJ whole genome shotgun (WGS) entry which is preliminary data.</text>
</comment>
<dbReference type="AlphaFoldDB" id="A0A9Q3BTH4"/>
<dbReference type="EMBL" id="AVOT02002549">
    <property type="protein sequence ID" value="MBW0470803.1"/>
    <property type="molecule type" value="Genomic_DNA"/>
</dbReference>
<organism evidence="1 2">
    <name type="scientific">Austropuccinia psidii MF-1</name>
    <dbReference type="NCBI Taxonomy" id="1389203"/>
    <lineage>
        <taxon>Eukaryota</taxon>
        <taxon>Fungi</taxon>
        <taxon>Dikarya</taxon>
        <taxon>Basidiomycota</taxon>
        <taxon>Pucciniomycotina</taxon>
        <taxon>Pucciniomycetes</taxon>
        <taxon>Pucciniales</taxon>
        <taxon>Sphaerophragmiaceae</taxon>
        <taxon>Austropuccinia</taxon>
    </lineage>
</organism>